<dbReference type="PANTHER" id="PTHR43072">
    <property type="entry name" value="N-ACETYLTRANSFERASE"/>
    <property type="match status" value="1"/>
</dbReference>
<name>A0A1H8JFS3_9ACTN</name>
<keyword evidence="2" id="KW-0687">Ribonucleoprotein</keyword>
<keyword evidence="3" id="KW-1185">Reference proteome</keyword>
<evidence type="ECO:0000313" key="2">
    <source>
        <dbReference type="EMBL" id="SEN79609.1"/>
    </source>
</evidence>
<keyword evidence="2" id="KW-0689">Ribosomal protein</keyword>
<dbReference type="SUPFAM" id="SSF55729">
    <property type="entry name" value="Acyl-CoA N-acyltransferases (Nat)"/>
    <property type="match status" value="1"/>
</dbReference>
<protein>
    <submittedName>
        <fullName evidence="2">Ribosomal protein S18 acetylase RimI</fullName>
    </submittedName>
</protein>
<reference evidence="2 3" key="1">
    <citation type="submission" date="2016-10" db="EMBL/GenBank/DDBJ databases">
        <authorList>
            <person name="de Groot N.N."/>
        </authorList>
    </citation>
    <scope>NUCLEOTIDE SEQUENCE [LARGE SCALE GENOMIC DNA]</scope>
    <source>
        <strain evidence="2 3">CGMCC 4.2026</strain>
    </source>
</reference>
<organism evidence="2 3">
    <name type="scientific">Actinacidiphila rubida</name>
    <dbReference type="NCBI Taxonomy" id="310780"/>
    <lineage>
        <taxon>Bacteria</taxon>
        <taxon>Bacillati</taxon>
        <taxon>Actinomycetota</taxon>
        <taxon>Actinomycetes</taxon>
        <taxon>Kitasatosporales</taxon>
        <taxon>Streptomycetaceae</taxon>
        <taxon>Actinacidiphila</taxon>
    </lineage>
</organism>
<dbReference type="PROSITE" id="PS51186">
    <property type="entry name" value="GNAT"/>
    <property type="match status" value="1"/>
</dbReference>
<dbReference type="InterPro" id="IPR016181">
    <property type="entry name" value="Acyl_CoA_acyltransferase"/>
</dbReference>
<dbReference type="AlphaFoldDB" id="A0A1H8JFS3"/>
<dbReference type="STRING" id="310780.SAMN05216267_101097"/>
<dbReference type="Pfam" id="PF00583">
    <property type="entry name" value="Acetyltransf_1"/>
    <property type="match status" value="1"/>
</dbReference>
<proteinExistence type="predicted"/>
<gene>
    <name evidence="2" type="ORF">SAMN05216267_101097</name>
</gene>
<dbReference type="GO" id="GO:0005840">
    <property type="term" value="C:ribosome"/>
    <property type="evidence" value="ECO:0007669"/>
    <property type="project" value="UniProtKB-KW"/>
</dbReference>
<accession>A0A1H8JFS3</accession>
<dbReference type="InterPro" id="IPR000182">
    <property type="entry name" value="GNAT_dom"/>
</dbReference>
<dbReference type="Proteomes" id="UP000181951">
    <property type="component" value="Unassembled WGS sequence"/>
</dbReference>
<feature type="domain" description="N-acetyltransferase" evidence="1">
    <location>
        <begin position="28"/>
        <end position="183"/>
    </location>
</feature>
<evidence type="ECO:0000313" key="3">
    <source>
        <dbReference type="Proteomes" id="UP000181951"/>
    </source>
</evidence>
<evidence type="ECO:0000259" key="1">
    <source>
        <dbReference type="PROSITE" id="PS51186"/>
    </source>
</evidence>
<dbReference type="CDD" id="cd04301">
    <property type="entry name" value="NAT_SF"/>
    <property type="match status" value="1"/>
</dbReference>
<dbReference type="EMBL" id="FODD01000010">
    <property type="protein sequence ID" value="SEN79609.1"/>
    <property type="molecule type" value="Genomic_DNA"/>
</dbReference>
<dbReference type="GO" id="GO:0016747">
    <property type="term" value="F:acyltransferase activity, transferring groups other than amino-acyl groups"/>
    <property type="evidence" value="ECO:0007669"/>
    <property type="project" value="InterPro"/>
</dbReference>
<dbReference type="Gene3D" id="3.40.630.30">
    <property type="match status" value="1"/>
</dbReference>
<sequence length="185" mass="20304">MAGRELRFAAYAPRPDARPDARPDPVSAVLAEATEEDVPVLGELQARARGGAAGDWADSIRRALGRRQSLVVTAKIAGEAVGYANAEFLPEHPVDRAPAGYYLTGVTVDPDWRRRGIATLLTRRRMDWIRERDAAVWCFVSARNGASLDLHRDLGFRRERPGASFQGVEFAGGEGWLLRADPPRA</sequence>
<dbReference type="OrthoDB" id="3254236at2"/>
<dbReference type="PANTHER" id="PTHR43072:SF60">
    <property type="entry name" value="L-2,4-DIAMINOBUTYRIC ACID ACETYLTRANSFERASE"/>
    <property type="match status" value="1"/>
</dbReference>